<accession>A0ABV7FSZ6</accession>
<dbReference type="Pfam" id="PF00583">
    <property type="entry name" value="Acetyltransf_1"/>
    <property type="match status" value="1"/>
</dbReference>
<reference evidence="3" key="1">
    <citation type="journal article" date="2019" name="Int. J. Syst. Evol. Microbiol.">
        <title>The Global Catalogue of Microorganisms (GCM) 10K type strain sequencing project: providing services to taxonomists for standard genome sequencing and annotation.</title>
        <authorList>
            <consortium name="The Broad Institute Genomics Platform"/>
            <consortium name="The Broad Institute Genome Sequencing Center for Infectious Disease"/>
            <person name="Wu L."/>
            <person name="Ma J."/>
        </authorList>
    </citation>
    <scope>NUCLEOTIDE SEQUENCE [LARGE SCALE GENOMIC DNA]</scope>
    <source>
        <strain evidence="3">KCTC 52094</strain>
    </source>
</reference>
<protein>
    <submittedName>
        <fullName evidence="2">GNAT family N-acetyltransferase</fullName>
        <ecNumber evidence="2">2.3.1.-</ecNumber>
    </submittedName>
</protein>
<dbReference type="InterPro" id="IPR000182">
    <property type="entry name" value="GNAT_dom"/>
</dbReference>
<keyword evidence="3" id="KW-1185">Reference proteome</keyword>
<dbReference type="PROSITE" id="PS51186">
    <property type="entry name" value="GNAT"/>
    <property type="match status" value="1"/>
</dbReference>
<gene>
    <name evidence="2" type="ORF">ACFOD4_00225</name>
</gene>
<dbReference type="EC" id="2.3.1.-" evidence="2"/>
<organism evidence="2 3">
    <name type="scientific">Teichococcus globiformis</name>
    <dbReference type="NCBI Taxonomy" id="2307229"/>
    <lineage>
        <taxon>Bacteria</taxon>
        <taxon>Pseudomonadati</taxon>
        <taxon>Pseudomonadota</taxon>
        <taxon>Alphaproteobacteria</taxon>
        <taxon>Acetobacterales</taxon>
        <taxon>Roseomonadaceae</taxon>
        <taxon>Roseomonas</taxon>
    </lineage>
</organism>
<keyword evidence="2" id="KW-0012">Acyltransferase</keyword>
<dbReference type="Proteomes" id="UP001595593">
    <property type="component" value="Unassembled WGS sequence"/>
</dbReference>
<evidence type="ECO:0000313" key="2">
    <source>
        <dbReference type="EMBL" id="MFC3123469.1"/>
    </source>
</evidence>
<proteinExistence type="predicted"/>
<feature type="domain" description="N-acetyltransferase" evidence="1">
    <location>
        <begin position="6"/>
        <end position="175"/>
    </location>
</feature>
<evidence type="ECO:0000313" key="3">
    <source>
        <dbReference type="Proteomes" id="UP001595593"/>
    </source>
</evidence>
<dbReference type="Gene3D" id="3.40.630.30">
    <property type="match status" value="1"/>
</dbReference>
<evidence type="ECO:0000259" key="1">
    <source>
        <dbReference type="PROSITE" id="PS51186"/>
    </source>
</evidence>
<dbReference type="RefSeq" id="WP_379592373.1">
    <property type="nucleotide sequence ID" value="NZ_JBHRTN010000001.1"/>
</dbReference>
<dbReference type="EMBL" id="JBHRTN010000001">
    <property type="protein sequence ID" value="MFC3123469.1"/>
    <property type="molecule type" value="Genomic_DNA"/>
</dbReference>
<keyword evidence="2" id="KW-0808">Transferase</keyword>
<name>A0ABV7FSZ6_9PROT</name>
<comment type="caution">
    <text evidence="2">The sequence shown here is derived from an EMBL/GenBank/DDBJ whole genome shotgun (WGS) entry which is preliminary data.</text>
</comment>
<sequence>MTKDLITLAVAEDSDINDFKKELQNAFAVAVANEFGSLPGGPIPADEVLAKSISAPNSVVLRILRDGQKVGGAVLTINTETHHNSLDLFFLKLGQHGHGIGLKAWFAIEQKYPETITWQTHTPYFEKRNIHFYVNKCGFKIIEFFNKYHSDPNHPGQDDLPGGDGDAFQFEKVMRTVEGMAKGQLP</sequence>
<dbReference type="GO" id="GO:0016746">
    <property type="term" value="F:acyltransferase activity"/>
    <property type="evidence" value="ECO:0007669"/>
    <property type="project" value="UniProtKB-KW"/>
</dbReference>
<dbReference type="InterPro" id="IPR016181">
    <property type="entry name" value="Acyl_CoA_acyltransferase"/>
</dbReference>
<dbReference type="SUPFAM" id="SSF55729">
    <property type="entry name" value="Acyl-CoA N-acyltransferases (Nat)"/>
    <property type="match status" value="1"/>
</dbReference>